<dbReference type="GeneID" id="94345332"/>
<dbReference type="OrthoDB" id="122386at2759"/>
<name>A0A976IFQ5_BRELC</name>
<dbReference type="EMBL" id="SHOA02000019">
    <property type="protein sequence ID" value="TDH70004.1"/>
    <property type="molecule type" value="Genomic_DNA"/>
</dbReference>
<keyword evidence="4" id="KW-1185">Reference proteome</keyword>
<feature type="chain" id="PRO_5036804269" description="RxLR effector protein" evidence="2">
    <location>
        <begin position="21"/>
        <end position="521"/>
    </location>
</feature>
<feature type="region of interest" description="Disordered" evidence="1">
    <location>
        <begin position="502"/>
        <end position="521"/>
    </location>
</feature>
<proteinExistence type="predicted"/>
<evidence type="ECO:0000313" key="3">
    <source>
        <dbReference type="EMBL" id="TDH70004.1"/>
    </source>
</evidence>
<keyword evidence="2" id="KW-0732">Signal</keyword>
<accession>A0A976IFQ5</accession>
<evidence type="ECO:0000313" key="4">
    <source>
        <dbReference type="Proteomes" id="UP000294530"/>
    </source>
</evidence>
<feature type="compositionally biased region" description="Polar residues" evidence="1">
    <location>
        <begin position="502"/>
        <end position="512"/>
    </location>
</feature>
<gene>
    <name evidence="3" type="ORF">CCR75_001559</name>
</gene>
<reference evidence="3 4" key="1">
    <citation type="journal article" date="2021" name="Genome Biol.">
        <title>AFLAP: assembly-free linkage analysis pipeline using k-mers from genome sequencing data.</title>
        <authorList>
            <person name="Fletcher K."/>
            <person name="Zhang L."/>
            <person name="Gil J."/>
            <person name="Han R."/>
            <person name="Cavanaugh K."/>
            <person name="Michelmore R."/>
        </authorList>
    </citation>
    <scope>NUCLEOTIDE SEQUENCE [LARGE SCALE GENOMIC DNA]</scope>
    <source>
        <strain evidence="3 4">SF5</strain>
    </source>
</reference>
<organism evidence="3 4">
    <name type="scientific">Bremia lactucae</name>
    <name type="common">Lettuce downy mildew</name>
    <dbReference type="NCBI Taxonomy" id="4779"/>
    <lineage>
        <taxon>Eukaryota</taxon>
        <taxon>Sar</taxon>
        <taxon>Stramenopiles</taxon>
        <taxon>Oomycota</taxon>
        <taxon>Peronosporomycetes</taxon>
        <taxon>Peronosporales</taxon>
        <taxon>Peronosporaceae</taxon>
        <taxon>Bremia</taxon>
    </lineage>
</organism>
<comment type="caution">
    <text evidence="3">The sequence shown here is derived from an EMBL/GenBank/DDBJ whole genome shotgun (WGS) entry which is preliminary data.</text>
</comment>
<dbReference type="RefSeq" id="XP_067819503.1">
    <property type="nucleotide sequence ID" value="XM_067959661.1"/>
</dbReference>
<sequence length="521" mass="59612">MTLLHCWLLLVGHLASTAYADFITKDFKSLPPPAYDTNATQALVSYNAASEERNGPSYSSALLQYIDHKPDLLKKPLANLSIRFAPPTIEVLPTPTDMLRINKIKNNIINSHQWKLWARKKIEFNPGTDPLVVITKAMVDELGIDTFFLMLIKAAHNKRTKAVAEELEKIQFQIWTPDAAGAYLPMEFYKLLQLDPNDSTVFMERLPILLRYWRHYMDVCHPGIVETLPVDKMDEETVKRFGPYWKYAIDIEALLGLNSNGDDLLQHPAINIWLDFMRMYTARLKEADPLMITTFQVLGKGVDSKKQVRVDAIFHFVKRWTRKDLQPDEVLNILGLSLNTGSLVANPAFIFLKTYMKKMLATLDLNSNPTSMKTIREIFRHLADDKSGEAEKQRATFVSFFMTTQTFTPMMVKTILGIETTAGDIETNSVWIIWIEYLIARFLKKKDCPSGPIADTLRVLSSPDNNNFRTEYAKRLASGLTRVQSGDAKVKVFLEKYSSQRPPQNKKVSLDQTRNRWGLRN</sequence>
<protein>
    <recommendedName>
        <fullName evidence="5">RxLR effector protein</fullName>
    </recommendedName>
</protein>
<feature type="signal peptide" evidence="2">
    <location>
        <begin position="1"/>
        <end position="20"/>
    </location>
</feature>
<dbReference type="KEGG" id="blac:94345332"/>
<evidence type="ECO:0008006" key="5">
    <source>
        <dbReference type="Google" id="ProtNLM"/>
    </source>
</evidence>
<dbReference type="AlphaFoldDB" id="A0A976IFQ5"/>
<evidence type="ECO:0000256" key="2">
    <source>
        <dbReference type="SAM" id="SignalP"/>
    </source>
</evidence>
<evidence type="ECO:0000256" key="1">
    <source>
        <dbReference type="SAM" id="MobiDB-lite"/>
    </source>
</evidence>
<dbReference type="Proteomes" id="UP000294530">
    <property type="component" value="Unassembled WGS sequence"/>
</dbReference>